<keyword evidence="3" id="KW-1185">Reference proteome</keyword>
<evidence type="ECO:0000256" key="1">
    <source>
        <dbReference type="SAM" id="SignalP"/>
    </source>
</evidence>
<proteinExistence type="predicted"/>
<protein>
    <submittedName>
        <fullName evidence="2">Uncharacterized protein</fullName>
    </submittedName>
</protein>
<sequence>MNFKQNTLKLMACLLLTISCIMPLHAQEQAHKLYENVSKDSLMFLTYFNKDQFTSELLAEFLSEFTSNIKSELIQSAKEVCLYGHKDGAFNHYTVQFRGIEQIQLSQVDEILKKNNLTIEELNPTYAIINGGKYRKGIFWFNKEYFELKIFAQIEPIDGTLKKEYNRLINILHTAVSYDMGYEDIAFKLDSLDRLDSVNSALSFKALLATEKNALSRQVKHQVDFTEVFDEHTDDCGALLYINPQHAGAIPYHVYNVLGSEIPELYEHSSLTAGLMQHYEEVWLKLSANAQQITASSIAVNKATLPSFNQPIDKQIAKYLPANTQALYIYNANLAAFKNNLASYLDYKDFDREERAIARLALLAFDDELAKHLGNGFIAVTDSSLNGRDMPDFKAAIHMPNRQKGATLLSILQNDLELIKKVSEDVYTFQPEKLGSDKHLYLNTRHSTWLLGTGTPAGLERTLSPTELKQHYPELFTGKTSQFLFFDASTLSSSKIDFQKVQLKTQILKKNRIKTTVSIDLK</sequence>
<dbReference type="RefSeq" id="WP_212229803.1">
    <property type="nucleotide sequence ID" value="NZ_JAGUCN010000019.1"/>
</dbReference>
<dbReference type="PROSITE" id="PS51257">
    <property type="entry name" value="PROKAR_LIPOPROTEIN"/>
    <property type="match status" value="1"/>
</dbReference>
<feature type="chain" id="PRO_5047290940" evidence="1">
    <location>
        <begin position="27"/>
        <end position="522"/>
    </location>
</feature>
<dbReference type="EMBL" id="JAGUCN010000019">
    <property type="protein sequence ID" value="MBS2212910.1"/>
    <property type="molecule type" value="Genomic_DNA"/>
</dbReference>
<name>A0ABS5KCY8_9BACT</name>
<evidence type="ECO:0000313" key="3">
    <source>
        <dbReference type="Proteomes" id="UP000721861"/>
    </source>
</evidence>
<comment type="caution">
    <text evidence="2">The sequence shown here is derived from an EMBL/GenBank/DDBJ whole genome shotgun (WGS) entry which is preliminary data.</text>
</comment>
<reference evidence="2 3" key="1">
    <citation type="journal article" date="2014" name="Int. J. Syst. Evol. Microbiol.">
        <title>Carboxylicivirga gen. nov. in the family Marinilabiliaceae with two novel species, Carboxylicivirga mesophila sp. nov. and Carboxylicivirga taeanensis sp. nov., and reclassification of Cytophaga fermentans as Saccharicrinis fermentans gen. nov., comb. nov.</title>
        <authorList>
            <person name="Yang S.H."/>
            <person name="Seo H.S."/>
            <person name="Woo J.H."/>
            <person name="Oh H.M."/>
            <person name="Jang H."/>
            <person name="Lee J.H."/>
            <person name="Kim S.J."/>
            <person name="Kwon K.K."/>
        </authorList>
    </citation>
    <scope>NUCLEOTIDE SEQUENCE [LARGE SCALE GENOMIC DNA]</scope>
    <source>
        <strain evidence="2 3">JCM 18290</strain>
    </source>
</reference>
<feature type="signal peptide" evidence="1">
    <location>
        <begin position="1"/>
        <end position="26"/>
    </location>
</feature>
<dbReference type="Proteomes" id="UP000721861">
    <property type="component" value="Unassembled WGS sequence"/>
</dbReference>
<organism evidence="2 3">
    <name type="scientific">Carboxylicivirga mesophila</name>
    <dbReference type="NCBI Taxonomy" id="1166478"/>
    <lineage>
        <taxon>Bacteria</taxon>
        <taxon>Pseudomonadati</taxon>
        <taxon>Bacteroidota</taxon>
        <taxon>Bacteroidia</taxon>
        <taxon>Marinilabiliales</taxon>
        <taxon>Marinilabiliaceae</taxon>
        <taxon>Carboxylicivirga</taxon>
    </lineage>
</organism>
<keyword evidence="1" id="KW-0732">Signal</keyword>
<accession>A0ABS5KCY8</accession>
<gene>
    <name evidence="2" type="ORF">KEM09_15940</name>
</gene>
<evidence type="ECO:0000313" key="2">
    <source>
        <dbReference type="EMBL" id="MBS2212910.1"/>
    </source>
</evidence>